<dbReference type="AlphaFoldDB" id="A0ABC9XJM0"/>
<keyword evidence="3" id="KW-1185">Reference proteome</keyword>
<accession>A0ABC9XJM0</accession>
<evidence type="ECO:0000313" key="3">
    <source>
        <dbReference type="Proteomes" id="UP001623348"/>
    </source>
</evidence>
<evidence type="ECO:0000256" key="1">
    <source>
        <dbReference type="SAM" id="MobiDB-lite"/>
    </source>
</evidence>
<proteinExistence type="predicted"/>
<reference evidence="2 3" key="1">
    <citation type="submission" date="2024-06" db="EMBL/GenBank/DDBJ databases">
        <title>The draft genome of Grus japonensis, version 3.</title>
        <authorList>
            <person name="Nabeshima K."/>
            <person name="Suzuki S."/>
            <person name="Onuma M."/>
        </authorList>
    </citation>
    <scope>NUCLEOTIDE SEQUENCE [LARGE SCALE GENOMIC DNA]</scope>
    <source>
        <strain evidence="2 3">451A</strain>
    </source>
</reference>
<evidence type="ECO:0000313" key="2">
    <source>
        <dbReference type="EMBL" id="GAB0197893.1"/>
    </source>
</evidence>
<feature type="region of interest" description="Disordered" evidence="1">
    <location>
        <begin position="30"/>
        <end position="57"/>
    </location>
</feature>
<organism evidence="2 3">
    <name type="scientific">Grus japonensis</name>
    <name type="common">Japanese crane</name>
    <name type="synonym">Red-crowned crane</name>
    <dbReference type="NCBI Taxonomy" id="30415"/>
    <lineage>
        <taxon>Eukaryota</taxon>
        <taxon>Metazoa</taxon>
        <taxon>Chordata</taxon>
        <taxon>Craniata</taxon>
        <taxon>Vertebrata</taxon>
        <taxon>Euteleostomi</taxon>
        <taxon>Archelosauria</taxon>
        <taxon>Archosauria</taxon>
        <taxon>Dinosauria</taxon>
        <taxon>Saurischia</taxon>
        <taxon>Theropoda</taxon>
        <taxon>Coelurosauria</taxon>
        <taxon>Aves</taxon>
        <taxon>Neognathae</taxon>
        <taxon>Neoaves</taxon>
        <taxon>Gruiformes</taxon>
        <taxon>Gruidae</taxon>
        <taxon>Grus</taxon>
    </lineage>
</organism>
<name>A0ABC9XJM0_GRUJA</name>
<protein>
    <submittedName>
        <fullName evidence="2">Uncharacterized protein</fullName>
    </submittedName>
</protein>
<gene>
    <name evidence="2" type="ORF">GRJ2_002254700</name>
</gene>
<dbReference type="EMBL" id="BAAFJT010000018">
    <property type="protein sequence ID" value="GAB0197893.1"/>
    <property type="molecule type" value="Genomic_DNA"/>
</dbReference>
<comment type="caution">
    <text evidence="2">The sequence shown here is derived from an EMBL/GenBank/DDBJ whole genome shotgun (WGS) entry which is preliminary data.</text>
</comment>
<dbReference type="Proteomes" id="UP001623348">
    <property type="component" value="Unassembled WGS sequence"/>
</dbReference>
<sequence length="68" mass="7525">MDKSWSDKASKIANVSCTHRCQSLFIDSKESFGDNTTSTDRYEDGSKGQGPGRPMEECNIAMQCEDTV</sequence>